<proteinExistence type="predicted"/>
<evidence type="ECO:0008006" key="3">
    <source>
        <dbReference type="Google" id="ProtNLM"/>
    </source>
</evidence>
<reference evidence="1 2" key="1">
    <citation type="journal article" date="2006" name="J. Bacteriol.">
        <title>Complete genome sequence of Yersinia pestis strains Antiqua and Nepal516: evidence of gene reduction in an emerging pathogen.</title>
        <authorList>
            <person name="Chain P.S."/>
            <person name="Hu P."/>
            <person name="Malfatti S.A."/>
            <person name="Radnedge L."/>
            <person name="Larimer F."/>
            <person name="Vergez L.M."/>
            <person name="Worsham P."/>
            <person name="Chu M.C."/>
            <person name="Andersen G.L."/>
        </authorList>
    </citation>
    <scope>NUCLEOTIDE SEQUENCE [LARGE SCALE GENOMIC DNA]</scope>
    <source>
        <strain evidence="1 2">Antiqua</strain>
    </source>
</reference>
<dbReference type="GeneID" id="57973761"/>
<name>A0A0E1NVM5_YERPA</name>
<dbReference type="PATRIC" id="fig|360102.15.peg.3401"/>
<protein>
    <recommendedName>
        <fullName evidence="3">Phage protein</fullName>
    </recommendedName>
</protein>
<dbReference type="InterPro" id="IPR009241">
    <property type="entry name" value="HigB-like"/>
</dbReference>
<dbReference type="Proteomes" id="UP000001971">
    <property type="component" value="Chromosome"/>
</dbReference>
<dbReference type="RefSeq" id="WP_002209922.1">
    <property type="nucleotide sequence ID" value="NC_008150.1"/>
</dbReference>
<organism evidence="1 2">
    <name type="scientific">Yersinia pestis bv. Antiqua (strain Antiqua)</name>
    <dbReference type="NCBI Taxonomy" id="360102"/>
    <lineage>
        <taxon>Bacteria</taxon>
        <taxon>Pseudomonadati</taxon>
        <taxon>Pseudomonadota</taxon>
        <taxon>Gammaproteobacteria</taxon>
        <taxon>Enterobacterales</taxon>
        <taxon>Yersiniaceae</taxon>
        <taxon>Yersinia</taxon>
    </lineage>
</organism>
<dbReference type="HOGENOM" id="CLU_122734_6_0_6"/>
<evidence type="ECO:0000313" key="1">
    <source>
        <dbReference type="EMBL" id="ABG12362.1"/>
    </source>
</evidence>
<dbReference type="AlphaFoldDB" id="A0A0E1NVM5"/>
<evidence type="ECO:0000313" key="2">
    <source>
        <dbReference type="Proteomes" id="UP000001971"/>
    </source>
</evidence>
<gene>
    <name evidence="1" type="ordered locus">YPA_0394</name>
</gene>
<sequence>MNYTIEYYDDDVITQLLAQPISLQANFISLAKRMKRYGIKMVDAVPMHYHEDVFELCFYEPKGWNRVIFMAQIDWQIVILHIVVQKTAYMPWKEKGKAAKRMKELRFG</sequence>
<accession>A0A0E1NVM5</accession>
<dbReference type="Pfam" id="PF05973">
    <property type="entry name" value="Gp49"/>
    <property type="match status" value="1"/>
</dbReference>
<dbReference type="EMBL" id="CP000308">
    <property type="protein sequence ID" value="ABG12362.1"/>
    <property type="molecule type" value="Genomic_DNA"/>
</dbReference>
<dbReference type="KEGG" id="ypa:YPA_0394"/>